<dbReference type="SUPFAM" id="SSF52172">
    <property type="entry name" value="CheY-like"/>
    <property type="match status" value="1"/>
</dbReference>
<dbReference type="SMART" id="SM00850">
    <property type="entry name" value="LytTR"/>
    <property type="match status" value="1"/>
</dbReference>
<dbReference type="EMBL" id="ARZY01000004">
    <property type="protein sequence ID" value="EWH11489.1"/>
    <property type="molecule type" value="Genomic_DNA"/>
</dbReference>
<dbReference type="RefSeq" id="WP_035013211.1">
    <property type="nucleotide sequence ID" value="NZ_ARZY01000004.1"/>
</dbReference>
<evidence type="ECO:0000259" key="3">
    <source>
        <dbReference type="PROSITE" id="PS50110"/>
    </source>
</evidence>
<dbReference type="PANTHER" id="PTHR37299:SF1">
    <property type="entry name" value="STAGE 0 SPORULATION PROTEIN A HOMOLOG"/>
    <property type="match status" value="1"/>
</dbReference>
<dbReference type="AlphaFoldDB" id="W7QF15"/>
<evidence type="ECO:0000313" key="6">
    <source>
        <dbReference type="Proteomes" id="UP000019276"/>
    </source>
</evidence>
<keyword evidence="1" id="KW-0902">Two-component regulatory system</keyword>
<dbReference type="OrthoDB" id="236568at2"/>
<dbReference type="eggNOG" id="COG3279">
    <property type="taxonomic scope" value="Bacteria"/>
</dbReference>
<dbReference type="PROSITE" id="PS50110">
    <property type="entry name" value="RESPONSE_REGULATORY"/>
    <property type="match status" value="1"/>
</dbReference>
<accession>W7QF15</accession>
<dbReference type="GO" id="GO:0003677">
    <property type="term" value="F:DNA binding"/>
    <property type="evidence" value="ECO:0007669"/>
    <property type="project" value="InterPro"/>
</dbReference>
<dbReference type="InterPro" id="IPR011006">
    <property type="entry name" value="CheY-like_superfamily"/>
</dbReference>
<sequence>MRTLLVEDSYLAREDLKAMLAKHPEIELVAEASNVTEALELVAMQQAKKQAVELILLDIHLPEQDGFALLEQIDAELKVIFITAYSEFAIKSFDYHTVDYLVKPVHPKRLAAAIKKLQVPQTGELGDTNTAFSEQDRIFVKDGDNCYLVALKNIQRIESCGNHSLLYFYQYNHASQLHKAFVYKSLVKLAERLPEQMFFRANRQNIVNLTYVENVEPWVNGGFRLTLNNGHEVEVSRRHASQLKNNYAF</sequence>
<dbReference type="InterPro" id="IPR007492">
    <property type="entry name" value="LytTR_DNA-bd_dom"/>
</dbReference>
<dbReference type="PANTHER" id="PTHR37299">
    <property type="entry name" value="TRANSCRIPTIONAL REGULATOR-RELATED"/>
    <property type="match status" value="1"/>
</dbReference>
<dbReference type="STRING" id="1328313.DS2_03235"/>
<proteinExistence type="predicted"/>
<dbReference type="Proteomes" id="UP000019276">
    <property type="component" value="Unassembled WGS sequence"/>
</dbReference>
<name>W7QF15_9ALTE</name>
<evidence type="ECO:0000313" key="5">
    <source>
        <dbReference type="EMBL" id="EWH11489.1"/>
    </source>
</evidence>
<evidence type="ECO:0000259" key="4">
    <source>
        <dbReference type="PROSITE" id="PS50930"/>
    </source>
</evidence>
<dbReference type="Pfam" id="PF00072">
    <property type="entry name" value="Response_reg"/>
    <property type="match status" value="1"/>
</dbReference>
<evidence type="ECO:0000256" key="2">
    <source>
        <dbReference type="PROSITE-ProRule" id="PRU00169"/>
    </source>
</evidence>
<evidence type="ECO:0000256" key="1">
    <source>
        <dbReference type="ARBA" id="ARBA00023012"/>
    </source>
</evidence>
<dbReference type="PROSITE" id="PS50930">
    <property type="entry name" value="HTH_LYTTR"/>
    <property type="match status" value="1"/>
</dbReference>
<keyword evidence="6" id="KW-1185">Reference proteome</keyword>
<feature type="modified residue" description="4-aspartylphosphate" evidence="2">
    <location>
        <position position="58"/>
    </location>
</feature>
<dbReference type="InterPro" id="IPR001789">
    <property type="entry name" value="Sig_transdc_resp-reg_receiver"/>
</dbReference>
<dbReference type="Gene3D" id="3.40.50.2300">
    <property type="match status" value="1"/>
</dbReference>
<keyword evidence="2" id="KW-0597">Phosphoprotein</keyword>
<comment type="caution">
    <text evidence="5">The sequence shown here is derived from an EMBL/GenBank/DDBJ whole genome shotgun (WGS) entry which is preliminary data.</text>
</comment>
<protein>
    <submittedName>
        <fullName evidence="5">Response regulator receiver domain-containing protein</fullName>
    </submittedName>
</protein>
<dbReference type="Pfam" id="PF04397">
    <property type="entry name" value="LytTR"/>
    <property type="match status" value="1"/>
</dbReference>
<dbReference type="SMART" id="SM00448">
    <property type="entry name" value="REC"/>
    <property type="match status" value="1"/>
</dbReference>
<feature type="domain" description="HTH LytTR-type" evidence="4">
    <location>
        <begin position="138"/>
        <end position="249"/>
    </location>
</feature>
<reference evidence="5 6" key="1">
    <citation type="journal article" date="2014" name="Genome Announc.">
        <title>Draft Genome Sequence of the Agar-Degrading Bacterium Catenovulum sp. Strain DS-2, Isolated from Intestines of Haliotis diversicolor.</title>
        <authorList>
            <person name="Shan D."/>
            <person name="Li X."/>
            <person name="Gu Z."/>
            <person name="Wei G."/>
            <person name="Gao Z."/>
            <person name="Shao Z."/>
        </authorList>
    </citation>
    <scope>NUCLEOTIDE SEQUENCE [LARGE SCALE GENOMIC DNA]</scope>
    <source>
        <strain evidence="5 6">DS-2</strain>
    </source>
</reference>
<dbReference type="GO" id="GO:0000156">
    <property type="term" value="F:phosphorelay response regulator activity"/>
    <property type="evidence" value="ECO:0007669"/>
    <property type="project" value="InterPro"/>
</dbReference>
<gene>
    <name evidence="5" type="ORF">DS2_03235</name>
</gene>
<dbReference type="InterPro" id="IPR046947">
    <property type="entry name" value="LytR-like"/>
</dbReference>
<organism evidence="5 6">
    <name type="scientific">Catenovulum agarivorans DS-2</name>
    <dbReference type="NCBI Taxonomy" id="1328313"/>
    <lineage>
        <taxon>Bacteria</taxon>
        <taxon>Pseudomonadati</taxon>
        <taxon>Pseudomonadota</taxon>
        <taxon>Gammaproteobacteria</taxon>
        <taxon>Alteromonadales</taxon>
        <taxon>Alteromonadaceae</taxon>
        <taxon>Catenovulum</taxon>
    </lineage>
</organism>
<dbReference type="Gene3D" id="2.40.50.1020">
    <property type="entry name" value="LytTr DNA-binding domain"/>
    <property type="match status" value="1"/>
</dbReference>
<feature type="domain" description="Response regulatory" evidence="3">
    <location>
        <begin position="2"/>
        <end position="118"/>
    </location>
</feature>